<dbReference type="KEGG" id="halg:HUG10_21420"/>
<keyword evidence="1" id="KW-0614">Plasmid</keyword>
<organism evidence="1 2">
    <name type="scientific">Halorarum halophilum</name>
    <dbReference type="NCBI Taxonomy" id="2743090"/>
    <lineage>
        <taxon>Archaea</taxon>
        <taxon>Methanobacteriati</taxon>
        <taxon>Methanobacteriota</taxon>
        <taxon>Stenosarchaea group</taxon>
        <taxon>Halobacteria</taxon>
        <taxon>Halobacteriales</taxon>
        <taxon>Haloferacaceae</taxon>
        <taxon>Halorarum</taxon>
    </lineage>
</organism>
<name>A0A7D5GIT1_9EURY</name>
<dbReference type="RefSeq" id="WP_179171724.1">
    <property type="nucleotide sequence ID" value="NZ_CP058532.1"/>
</dbReference>
<dbReference type="Proteomes" id="UP000509750">
    <property type="component" value="Plasmid unnamed3"/>
</dbReference>
<evidence type="ECO:0000313" key="2">
    <source>
        <dbReference type="Proteomes" id="UP000509750"/>
    </source>
</evidence>
<protein>
    <submittedName>
        <fullName evidence="1">Uncharacterized protein</fullName>
    </submittedName>
</protein>
<reference evidence="1 2" key="1">
    <citation type="submission" date="2020-07" db="EMBL/GenBank/DDBJ databases">
        <title>Gai3-2, isolated from salt lake.</title>
        <authorList>
            <person name="Cui H."/>
            <person name="Shi X."/>
        </authorList>
    </citation>
    <scope>NUCLEOTIDE SEQUENCE [LARGE SCALE GENOMIC DNA]</scope>
    <source>
        <strain evidence="1 2">Gai3-2</strain>
        <plasmid evidence="1 2">unnamed3</plasmid>
    </source>
</reference>
<sequence length="89" mass="10119">MIDPNFLFVLDDDSEVFEDGYGHQPASRVAVASYYSDFWFPSNSHPRTYPTYKATGANGQVYIREKDVQYIVELTSDEFRPLDGDGVEA</sequence>
<proteinExistence type="predicted"/>
<dbReference type="GeneID" id="56031451"/>
<evidence type="ECO:0000313" key="1">
    <source>
        <dbReference type="EMBL" id="QLG30150.1"/>
    </source>
</evidence>
<keyword evidence="2" id="KW-1185">Reference proteome</keyword>
<dbReference type="AlphaFoldDB" id="A0A7D5GIT1"/>
<accession>A0A7D5GIT1</accession>
<dbReference type="EMBL" id="CP058532">
    <property type="protein sequence ID" value="QLG30150.1"/>
    <property type="molecule type" value="Genomic_DNA"/>
</dbReference>
<gene>
    <name evidence="1" type="ORF">HUG10_21420</name>
</gene>
<geneLocation type="plasmid" evidence="1 2">
    <name>unnamed3</name>
</geneLocation>